<evidence type="ECO:0000256" key="5">
    <source>
        <dbReference type="PROSITE-ProRule" id="PRU10141"/>
    </source>
</evidence>
<organism evidence="8">
    <name type="scientific">Chlamydomonas leiostraca</name>
    <dbReference type="NCBI Taxonomy" id="1034604"/>
    <lineage>
        <taxon>Eukaryota</taxon>
        <taxon>Viridiplantae</taxon>
        <taxon>Chlorophyta</taxon>
        <taxon>core chlorophytes</taxon>
        <taxon>Chlorophyceae</taxon>
        <taxon>CS clade</taxon>
        <taxon>Chlamydomonadales</taxon>
        <taxon>Chlamydomonadaceae</taxon>
        <taxon>Chlamydomonas</taxon>
    </lineage>
</organism>
<accession>A0A7S0R9B6</accession>
<dbReference type="PROSITE" id="PS00108">
    <property type="entry name" value="PROTEIN_KINASE_ST"/>
    <property type="match status" value="1"/>
</dbReference>
<evidence type="ECO:0000256" key="2">
    <source>
        <dbReference type="ARBA" id="ARBA00022741"/>
    </source>
</evidence>
<dbReference type="EMBL" id="HBFB01007887">
    <property type="protein sequence ID" value="CAD8671003.1"/>
    <property type="molecule type" value="Transcribed_RNA"/>
</dbReference>
<dbReference type="SUPFAM" id="SSF56112">
    <property type="entry name" value="Protein kinase-like (PK-like)"/>
    <property type="match status" value="1"/>
</dbReference>
<dbReference type="GO" id="GO:0004674">
    <property type="term" value="F:protein serine/threonine kinase activity"/>
    <property type="evidence" value="ECO:0007669"/>
    <property type="project" value="TreeGrafter"/>
</dbReference>
<dbReference type="InterPro" id="IPR017441">
    <property type="entry name" value="Protein_kinase_ATP_BS"/>
</dbReference>
<dbReference type="AlphaFoldDB" id="A0A7S0R9B6"/>
<feature type="region of interest" description="Disordered" evidence="6">
    <location>
        <begin position="334"/>
        <end position="370"/>
    </location>
</feature>
<dbReference type="InterPro" id="IPR011009">
    <property type="entry name" value="Kinase-like_dom_sf"/>
</dbReference>
<dbReference type="Gene3D" id="1.10.510.10">
    <property type="entry name" value="Transferase(Phosphotransferase) domain 1"/>
    <property type="match status" value="1"/>
</dbReference>
<dbReference type="InterPro" id="IPR000719">
    <property type="entry name" value="Prot_kinase_dom"/>
</dbReference>
<proteinExistence type="predicted"/>
<dbReference type="PROSITE" id="PS00107">
    <property type="entry name" value="PROTEIN_KINASE_ATP"/>
    <property type="match status" value="1"/>
</dbReference>
<dbReference type="SMART" id="SM00220">
    <property type="entry name" value="S_TKc"/>
    <property type="match status" value="1"/>
</dbReference>
<dbReference type="PANTHER" id="PTHR44329">
    <property type="entry name" value="SERINE/THREONINE-PROTEIN KINASE TNNI3K-RELATED"/>
    <property type="match status" value="1"/>
</dbReference>
<feature type="domain" description="Protein kinase" evidence="7">
    <location>
        <begin position="448"/>
        <end position="747"/>
    </location>
</feature>
<keyword evidence="2 5" id="KW-0547">Nucleotide-binding</keyword>
<evidence type="ECO:0000256" key="4">
    <source>
        <dbReference type="ARBA" id="ARBA00022840"/>
    </source>
</evidence>
<gene>
    <name evidence="8" type="ORF">CLEI1391_LOCUS4456</name>
</gene>
<dbReference type="GO" id="GO:0005524">
    <property type="term" value="F:ATP binding"/>
    <property type="evidence" value="ECO:0007669"/>
    <property type="project" value="UniProtKB-UniRule"/>
</dbReference>
<evidence type="ECO:0000259" key="7">
    <source>
        <dbReference type="PROSITE" id="PS50011"/>
    </source>
</evidence>
<feature type="compositionally biased region" description="Polar residues" evidence="6">
    <location>
        <begin position="342"/>
        <end position="362"/>
    </location>
</feature>
<evidence type="ECO:0000256" key="3">
    <source>
        <dbReference type="ARBA" id="ARBA00022777"/>
    </source>
</evidence>
<keyword evidence="4 5" id="KW-0067">ATP-binding</keyword>
<dbReference type="InterPro" id="IPR008271">
    <property type="entry name" value="Ser/Thr_kinase_AS"/>
</dbReference>
<dbReference type="PROSITE" id="PS50011">
    <property type="entry name" value="PROTEIN_KINASE_DOM"/>
    <property type="match status" value="1"/>
</dbReference>
<dbReference type="Gene3D" id="3.30.200.20">
    <property type="entry name" value="Phosphorylase Kinase, domain 1"/>
    <property type="match status" value="1"/>
</dbReference>
<evidence type="ECO:0000313" key="8">
    <source>
        <dbReference type="EMBL" id="CAD8671003.1"/>
    </source>
</evidence>
<dbReference type="Pfam" id="PF00069">
    <property type="entry name" value="Pkinase"/>
    <property type="match status" value="1"/>
</dbReference>
<evidence type="ECO:0000256" key="1">
    <source>
        <dbReference type="ARBA" id="ARBA00022679"/>
    </source>
</evidence>
<dbReference type="PANTHER" id="PTHR44329:SF214">
    <property type="entry name" value="PROTEIN KINASE DOMAIN-CONTAINING PROTEIN"/>
    <property type="match status" value="1"/>
</dbReference>
<keyword evidence="1" id="KW-0808">Transferase</keyword>
<keyword evidence="3" id="KW-0418">Kinase</keyword>
<reference evidence="8" key="1">
    <citation type="submission" date="2021-01" db="EMBL/GenBank/DDBJ databases">
        <authorList>
            <person name="Corre E."/>
            <person name="Pelletier E."/>
            <person name="Niang G."/>
            <person name="Scheremetjew M."/>
            <person name="Finn R."/>
            <person name="Kale V."/>
            <person name="Holt S."/>
            <person name="Cochrane G."/>
            <person name="Meng A."/>
            <person name="Brown T."/>
            <person name="Cohen L."/>
        </authorList>
    </citation>
    <scope>NUCLEOTIDE SEQUENCE</scope>
    <source>
        <strain evidence="8">SAG 11-49</strain>
    </source>
</reference>
<name>A0A7S0R9B6_9CHLO</name>
<evidence type="ECO:0000256" key="6">
    <source>
        <dbReference type="SAM" id="MobiDB-lite"/>
    </source>
</evidence>
<dbReference type="InterPro" id="IPR051681">
    <property type="entry name" value="Ser/Thr_Kinases-Pseudokinases"/>
</dbReference>
<feature type="binding site" evidence="5">
    <location>
        <position position="475"/>
    </location>
    <ligand>
        <name>ATP</name>
        <dbReference type="ChEBI" id="CHEBI:30616"/>
    </ligand>
</feature>
<sequence>MYAPLPDKYFPRLCNNETHPGRALSYDDVSNNRRFNNLWLVLSDQELPAALQETEQVWSLNRTSFNDHMLVQLTQNVTLRPRGASGSSPYVITGTEVIMGPPSQAPGLPRQVVAVDMSAASPTSPVFTLQPPPNSRNVLLFMTHLVVRGLVAAPLNETGDPAASSTSVSALPFWAVQHNPRYPSRVRLHDVTLVLPLPDYAALLSAALRGEAWRSGAAATAPLMAGIRQLVVAEDQSGKPVSPSSPSLLLTSYQGWGVSATQLELVPDTPLPACQPLPDWPQLAPECTRPEGSSGGNSKPKSVAIGVGVGVGVGGSALLALVVGTAVIIARRGRGSPDAEQNPPSKQFKAHSSSSHTDISTNAQSSSPAAPDAACSAAVLHEIHVGVAASQLRLRDAVAAAQQRAPPGSSSSQGEVLLAVLRSAQESTHMETVAKVAEQLKADDADRVVLGKALGKGSWGAVYVGSWRGLAVAVKTMLFPAHTGACGNGPGRHGWAVSEAATCMSLNHPNIVATYRYDVQEVCTMQEEGQLLRLAPAGGAAHAVKEVSAFKLYLIQELCDESLRAMCEMHIFHDRGGDALILLLLAIFIDIASGLEYLHGKGIVHGDLKPDNVLIKLDGRTLTGWVVKLTDFGFSQALGPDRTHVSNFAAGTPYYVAPEVLMHRHGTTASDIYSFGVLMWELYSGRAPWTVVHGKGDDVSFIKNNSFLEVPPNCDQMLMQLVFRCLLVNSGDRPTAGLLLSELANVLARYGLSPADLMPAASAGNAETVEE</sequence>
<protein>
    <recommendedName>
        <fullName evidence="7">Protein kinase domain-containing protein</fullName>
    </recommendedName>
</protein>